<dbReference type="EMBL" id="JAIWYP010000004">
    <property type="protein sequence ID" value="KAH3830196.1"/>
    <property type="molecule type" value="Genomic_DNA"/>
</dbReference>
<accession>A0A9D4K064</accession>
<proteinExistence type="predicted"/>
<keyword evidence="2" id="KW-1185">Reference proteome</keyword>
<reference evidence="1" key="2">
    <citation type="submission" date="2020-11" db="EMBL/GenBank/DDBJ databases">
        <authorList>
            <person name="McCartney M.A."/>
            <person name="Auch B."/>
            <person name="Kono T."/>
            <person name="Mallez S."/>
            <person name="Becker A."/>
            <person name="Gohl D.M."/>
            <person name="Silverstein K.A.T."/>
            <person name="Koren S."/>
            <person name="Bechman K.B."/>
            <person name="Herman A."/>
            <person name="Abrahante J.E."/>
            <person name="Garbe J."/>
        </authorList>
    </citation>
    <scope>NUCLEOTIDE SEQUENCE</scope>
    <source>
        <strain evidence="1">Duluth1</strain>
        <tissue evidence="1">Whole animal</tissue>
    </source>
</reference>
<evidence type="ECO:0000313" key="2">
    <source>
        <dbReference type="Proteomes" id="UP000828390"/>
    </source>
</evidence>
<gene>
    <name evidence="1" type="ORF">DPMN_103436</name>
</gene>
<protein>
    <submittedName>
        <fullName evidence="1">Uncharacterized protein</fullName>
    </submittedName>
</protein>
<comment type="caution">
    <text evidence="1">The sequence shown here is derived from an EMBL/GenBank/DDBJ whole genome shotgun (WGS) entry which is preliminary data.</text>
</comment>
<dbReference type="AlphaFoldDB" id="A0A9D4K064"/>
<evidence type="ECO:0000313" key="1">
    <source>
        <dbReference type="EMBL" id="KAH3830196.1"/>
    </source>
</evidence>
<sequence length="137" mass="15343">MGRSSYNINVGYVPMTSSHIAYHPYCNAASMYYMQQSTAFSPVSPAHSSITSRTPSLTSQSNHIMIPDQTAFSPVYQDHYSMTSMMSAKSNPFSRSHQSAYYSEYSYMSDPSASAVSKRFLVDRTGATVYTMQDYEL</sequence>
<dbReference type="Proteomes" id="UP000828390">
    <property type="component" value="Unassembled WGS sequence"/>
</dbReference>
<name>A0A9D4K064_DREPO</name>
<reference evidence="1" key="1">
    <citation type="journal article" date="2019" name="bioRxiv">
        <title>The Genome of the Zebra Mussel, Dreissena polymorpha: A Resource for Invasive Species Research.</title>
        <authorList>
            <person name="McCartney M.A."/>
            <person name="Auch B."/>
            <person name="Kono T."/>
            <person name="Mallez S."/>
            <person name="Zhang Y."/>
            <person name="Obille A."/>
            <person name="Becker A."/>
            <person name="Abrahante J.E."/>
            <person name="Garbe J."/>
            <person name="Badalamenti J.P."/>
            <person name="Herman A."/>
            <person name="Mangelson H."/>
            <person name="Liachko I."/>
            <person name="Sullivan S."/>
            <person name="Sone E.D."/>
            <person name="Koren S."/>
            <person name="Silverstein K.A.T."/>
            <person name="Beckman K.B."/>
            <person name="Gohl D.M."/>
        </authorList>
    </citation>
    <scope>NUCLEOTIDE SEQUENCE</scope>
    <source>
        <strain evidence="1">Duluth1</strain>
        <tissue evidence="1">Whole animal</tissue>
    </source>
</reference>
<organism evidence="1 2">
    <name type="scientific">Dreissena polymorpha</name>
    <name type="common">Zebra mussel</name>
    <name type="synonym">Mytilus polymorpha</name>
    <dbReference type="NCBI Taxonomy" id="45954"/>
    <lineage>
        <taxon>Eukaryota</taxon>
        <taxon>Metazoa</taxon>
        <taxon>Spiralia</taxon>
        <taxon>Lophotrochozoa</taxon>
        <taxon>Mollusca</taxon>
        <taxon>Bivalvia</taxon>
        <taxon>Autobranchia</taxon>
        <taxon>Heteroconchia</taxon>
        <taxon>Euheterodonta</taxon>
        <taxon>Imparidentia</taxon>
        <taxon>Neoheterodontei</taxon>
        <taxon>Myida</taxon>
        <taxon>Dreissenoidea</taxon>
        <taxon>Dreissenidae</taxon>
        <taxon>Dreissena</taxon>
    </lineage>
</organism>